<dbReference type="GO" id="GO:0006310">
    <property type="term" value="P:DNA recombination"/>
    <property type="evidence" value="ECO:0007669"/>
    <property type="project" value="UniProtKB-KW"/>
</dbReference>
<organism evidence="8 9">
    <name type="scientific">Polaribacter cellanae</name>
    <dbReference type="NCBI Taxonomy" id="2818493"/>
    <lineage>
        <taxon>Bacteria</taxon>
        <taxon>Pseudomonadati</taxon>
        <taxon>Bacteroidota</taxon>
        <taxon>Flavobacteriia</taxon>
        <taxon>Flavobacteriales</taxon>
        <taxon>Flavobacteriaceae</taxon>
    </lineage>
</organism>
<dbReference type="PANTHER" id="PTHR30349">
    <property type="entry name" value="PHAGE INTEGRASE-RELATED"/>
    <property type="match status" value="1"/>
</dbReference>
<dbReference type="Pfam" id="PF13495">
    <property type="entry name" value="Phage_int_SAM_4"/>
    <property type="match status" value="1"/>
</dbReference>
<dbReference type="InterPro" id="IPR013762">
    <property type="entry name" value="Integrase-like_cat_sf"/>
</dbReference>
<dbReference type="InterPro" id="IPR011010">
    <property type="entry name" value="DNA_brk_join_enz"/>
</dbReference>
<name>A0A975CQ73_9FLAO</name>
<dbReference type="PROSITE" id="PS51898">
    <property type="entry name" value="TYR_RECOMBINASE"/>
    <property type="match status" value="1"/>
</dbReference>
<dbReference type="RefSeq" id="WP_208077408.1">
    <property type="nucleotide sequence ID" value="NZ_CP071869.1"/>
</dbReference>
<keyword evidence="9" id="KW-1185">Reference proteome</keyword>
<protein>
    <submittedName>
        <fullName evidence="8">Tyrosine-type recombinase/integrase</fullName>
    </submittedName>
</protein>
<evidence type="ECO:0000259" key="7">
    <source>
        <dbReference type="PROSITE" id="PS51900"/>
    </source>
</evidence>
<dbReference type="InterPro" id="IPR050090">
    <property type="entry name" value="Tyrosine_recombinase_XerCD"/>
</dbReference>
<evidence type="ECO:0000259" key="6">
    <source>
        <dbReference type="PROSITE" id="PS51898"/>
    </source>
</evidence>
<evidence type="ECO:0000313" key="8">
    <source>
        <dbReference type="EMBL" id="QTE21867.1"/>
    </source>
</evidence>
<dbReference type="GO" id="GO:0015074">
    <property type="term" value="P:DNA integration"/>
    <property type="evidence" value="ECO:0007669"/>
    <property type="project" value="UniProtKB-KW"/>
</dbReference>
<sequence length="389" mass="45646">MTNVSLEAFTHNSKHCIAIKFPYNFEIKEYIKKFNGVRWTKTHSTFYIYYNEVRIENLKIYLAKGNIQIITKNKSESAQRTTNKVVKKEQKTLNKEKTIVYRHYLEFLKGKRFSKSTIASYSNFILDFLRFTEQKPVGELNENDVRNYIEWAVTSLNYAVSTHRQMVSGFKHFAHFYPACSINTEKIYMPKKDRKLPVVLSIEEVISLLQATKNLKHRVILAILYSSGLRISEIIDLKLSDFDFKRKQLHIRNSKGRKDRYATIAESTFPLIKNYYNTYKPKKYFIENPKGGKYSAESIRSFFKKNLRVAKITKNATPHTLRHSYATHMLEQGIGIRHIQELLGHSRPETTMIYTHVTRKDLEQIKSPLDIAINNLSLQGYNNKKNSIF</sequence>
<dbReference type="EMBL" id="CP071869">
    <property type="protein sequence ID" value="QTE21867.1"/>
    <property type="molecule type" value="Genomic_DNA"/>
</dbReference>
<dbReference type="Pfam" id="PF00589">
    <property type="entry name" value="Phage_integrase"/>
    <property type="match status" value="1"/>
</dbReference>
<dbReference type="Gene3D" id="1.10.443.10">
    <property type="entry name" value="Intergrase catalytic core"/>
    <property type="match status" value="1"/>
</dbReference>
<keyword evidence="4" id="KW-0233">DNA recombination</keyword>
<dbReference type="InterPro" id="IPR004107">
    <property type="entry name" value="Integrase_SAM-like_N"/>
</dbReference>
<dbReference type="GO" id="GO:0003677">
    <property type="term" value="F:DNA binding"/>
    <property type="evidence" value="ECO:0007669"/>
    <property type="project" value="UniProtKB-UniRule"/>
</dbReference>
<keyword evidence="2" id="KW-0229">DNA integration</keyword>
<dbReference type="Gene3D" id="1.10.150.130">
    <property type="match status" value="1"/>
</dbReference>
<evidence type="ECO:0000256" key="1">
    <source>
        <dbReference type="ARBA" id="ARBA00008857"/>
    </source>
</evidence>
<proteinExistence type="inferred from homology"/>
<dbReference type="Proteomes" id="UP000663920">
    <property type="component" value="Chromosome"/>
</dbReference>
<keyword evidence="3 5" id="KW-0238">DNA-binding</keyword>
<evidence type="ECO:0000256" key="3">
    <source>
        <dbReference type="ARBA" id="ARBA00023125"/>
    </source>
</evidence>
<dbReference type="SUPFAM" id="SSF56349">
    <property type="entry name" value="DNA breaking-rejoining enzymes"/>
    <property type="match status" value="1"/>
</dbReference>
<dbReference type="AlphaFoldDB" id="A0A975CQ73"/>
<dbReference type="PROSITE" id="PS51900">
    <property type="entry name" value="CB"/>
    <property type="match status" value="1"/>
</dbReference>
<feature type="domain" description="Core-binding (CB)" evidence="7">
    <location>
        <begin position="95"/>
        <end position="178"/>
    </location>
</feature>
<evidence type="ECO:0000256" key="5">
    <source>
        <dbReference type="PROSITE-ProRule" id="PRU01248"/>
    </source>
</evidence>
<dbReference type="InterPro" id="IPR002104">
    <property type="entry name" value="Integrase_catalytic"/>
</dbReference>
<evidence type="ECO:0000256" key="4">
    <source>
        <dbReference type="ARBA" id="ARBA00023172"/>
    </source>
</evidence>
<dbReference type="InterPro" id="IPR044068">
    <property type="entry name" value="CB"/>
</dbReference>
<comment type="similarity">
    <text evidence="1">Belongs to the 'phage' integrase family.</text>
</comment>
<dbReference type="KEGG" id="pcea:J3359_13720"/>
<accession>A0A975CQ73</accession>
<feature type="domain" description="Tyr recombinase" evidence="6">
    <location>
        <begin position="195"/>
        <end position="367"/>
    </location>
</feature>
<reference evidence="8 9" key="1">
    <citation type="submission" date="2021-03" db="EMBL/GenBank/DDBJ databases">
        <title>Complete genome of Polaribacter_sp.SM13.</title>
        <authorList>
            <person name="Jeong S.W."/>
            <person name="Bae J.W."/>
        </authorList>
    </citation>
    <scope>NUCLEOTIDE SEQUENCE [LARGE SCALE GENOMIC DNA]</scope>
    <source>
        <strain evidence="8 9">SM13</strain>
    </source>
</reference>
<dbReference type="InterPro" id="IPR010998">
    <property type="entry name" value="Integrase_recombinase_N"/>
</dbReference>
<gene>
    <name evidence="8" type="ORF">J3359_13720</name>
</gene>
<dbReference type="PANTHER" id="PTHR30349:SF41">
    <property type="entry name" value="INTEGRASE_RECOMBINASE PROTEIN MJ0367-RELATED"/>
    <property type="match status" value="1"/>
</dbReference>
<evidence type="ECO:0000256" key="2">
    <source>
        <dbReference type="ARBA" id="ARBA00022908"/>
    </source>
</evidence>
<evidence type="ECO:0000313" key="9">
    <source>
        <dbReference type="Proteomes" id="UP000663920"/>
    </source>
</evidence>